<feature type="chain" id="PRO_5014876277" description="Alginate export domain-containing protein" evidence="1">
    <location>
        <begin position="24"/>
        <end position="419"/>
    </location>
</feature>
<dbReference type="AlphaFoldDB" id="A0A2M7G508"/>
<dbReference type="EMBL" id="PFFQ01000034">
    <property type="protein sequence ID" value="PIW16871.1"/>
    <property type="molecule type" value="Genomic_DNA"/>
</dbReference>
<evidence type="ECO:0000313" key="2">
    <source>
        <dbReference type="EMBL" id="PIW16871.1"/>
    </source>
</evidence>
<evidence type="ECO:0000313" key="3">
    <source>
        <dbReference type="Proteomes" id="UP000231019"/>
    </source>
</evidence>
<dbReference type="Proteomes" id="UP000231019">
    <property type="component" value="Unassembled WGS sequence"/>
</dbReference>
<proteinExistence type="predicted"/>
<name>A0A2M7G508_9BACT</name>
<feature type="signal peptide" evidence="1">
    <location>
        <begin position="1"/>
        <end position="23"/>
    </location>
</feature>
<gene>
    <name evidence="2" type="ORF">COW36_11355</name>
</gene>
<organism evidence="2 3">
    <name type="scientific">bacterium (Candidatus Blackallbacteria) CG17_big_fil_post_rev_8_21_14_2_50_48_46</name>
    <dbReference type="NCBI Taxonomy" id="2014261"/>
    <lineage>
        <taxon>Bacteria</taxon>
        <taxon>Candidatus Blackallbacteria</taxon>
    </lineage>
</organism>
<protein>
    <recommendedName>
        <fullName evidence="4">Alginate export domain-containing protein</fullName>
    </recommendedName>
</protein>
<evidence type="ECO:0000256" key="1">
    <source>
        <dbReference type="SAM" id="SignalP"/>
    </source>
</evidence>
<accession>A0A2M7G508</accession>
<keyword evidence="1" id="KW-0732">Signal</keyword>
<sequence length="419" mass="48363">MHKIKKILLTSLLSFFPFFSLQAQGLPDDAPQTVQTESESQERAGYFRQFQAPLPLSYSPEIPARMGIFGNQVFQDLNQNFLRSLIPGWVGNILSETWSIFWTYEFTIWSHEFGHWTRAAQVNSQFIFHDLNPFFPTTTVEMAENASLRDRALLSVGGFEVNSMIARQSQIELYKNNAAFADTLVHGWVNKSFFPIYAFLVIPQNPAIPETWQKTAGDPVHFILPTYQLYSGKEPVSADNRVQPDLIQYYNEAVTLSLAWELLDPLFYQTLWDGVIHKPTNDDEPIKPWILLGDERFGWSYGTLFNPSPLGYELYLNHFFKIDHKLFLLYLKYGRPMQNLGMGINFPEIIKTDDFSAGIQFDLWQQEQFNTGMAIRADFEWFFDRHWGVFLNGGWKSAGYLLGQPLNAGVFIYSGLSFR</sequence>
<comment type="caution">
    <text evidence="2">The sequence shown here is derived from an EMBL/GenBank/DDBJ whole genome shotgun (WGS) entry which is preliminary data.</text>
</comment>
<reference evidence="2 3" key="1">
    <citation type="submission" date="2017-09" db="EMBL/GenBank/DDBJ databases">
        <title>Depth-based differentiation of microbial function through sediment-hosted aquifers and enrichment of novel symbionts in the deep terrestrial subsurface.</title>
        <authorList>
            <person name="Probst A.J."/>
            <person name="Ladd B."/>
            <person name="Jarett J.K."/>
            <person name="Geller-Mcgrath D.E."/>
            <person name="Sieber C.M."/>
            <person name="Emerson J.B."/>
            <person name="Anantharaman K."/>
            <person name="Thomas B.C."/>
            <person name="Malmstrom R."/>
            <person name="Stieglmeier M."/>
            <person name="Klingl A."/>
            <person name="Woyke T."/>
            <person name="Ryan C.M."/>
            <person name="Banfield J.F."/>
        </authorList>
    </citation>
    <scope>NUCLEOTIDE SEQUENCE [LARGE SCALE GENOMIC DNA]</scope>
    <source>
        <strain evidence="2">CG17_big_fil_post_rev_8_21_14_2_50_48_46</strain>
    </source>
</reference>
<evidence type="ECO:0008006" key="4">
    <source>
        <dbReference type="Google" id="ProtNLM"/>
    </source>
</evidence>